<evidence type="ECO:0000256" key="6">
    <source>
        <dbReference type="ARBA" id="ARBA00022833"/>
    </source>
</evidence>
<dbReference type="InterPro" id="IPR051007">
    <property type="entry name" value="creA/MIG_C2H2-ZnF"/>
</dbReference>
<dbReference type="Gene3D" id="3.30.160.60">
    <property type="entry name" value="Classic Zinc Finger"/>
    <property type="match status" value="4"/>
</dbReference>
<evidence type="ECO:0000259" key="14">
    <source>
        <dbReference type="PROSITE" id="PS50157"/>
    </source>
</evidence>
<comment type="subcellular location">
    <subcellularLocation>
        <location evidence="1">Nucleus</location>
    </subcellularLocation>
</comment>
<dbReference type="GO" id="GO:0005737">
    <property type="term" value="C:cytoplasm"/>
    <property type="evidence" value="ECO:0007669"/>
    <property type="project" value="TreeGrafter"/>
</dbReference>
<dbReference type="Proteomes" id="UP000738325">
    <property type="component" value="Unassembled WGS sequence"/>
</dbReference>
<evidence type="ECO:0000256" key="9">
    <source>
        <dbReference type="ARBA" id="ARBA00023163"/>
    </source>
</evidence>
<dbReference type="SUPFAM" id="SSF69618">
    <property type="entry name" value="HemD-like"/>
    <property type="match status" value="1"/>
</dbReference>
<evidence type="ECO:0000256" key="13">
    <source>
        <dbReference type="SAM" id="MobiDB-lite"/>
    </source>
</evidence>
<dbReference type="OrthoDB" id="654211at2759"/>
<dbReference type="GO" id="GO:0000978">
    <property type="term" value="F:RNA polymerase II cis-regulatory region sequence-specific DNA binding"/>
    <property type="evidence" value="ECO:0007669"/>
    <property type="project" value="TreeGrafter"/>
</dbReference>
<feature type="region of interest" description="Disordered" evidence="13">
    <location>
        <begin position="1"/>
        <end position="62"/>
    </location>
</feature>
<evidence type="ECO:0000256" key="7">
    <source>
        <dbReference type="ARBA" id="ARBA00023015"/>
    </source>
</evidence>
<dbReference type="InterPro" id="IPR036108">
    <property type="entry name" value="4pyrrol_syn_uPrphyn_synt_sf"/>
</dbReference>
<feature type="compositionally biased region" description="Pro residues" evidence="13">
    <location>
        <begin position="31"/>
        <end position="52"/>
    </location>
</feature>
<dbReference type="InterPro" id="IPR013087">
    <property type="entry name" value="Znf_C2H2_type"/>
</dbReference>
<protein>
    <recommendedName>
        <fullName evidence="14">C2H2-type domain-containing protein</fullName>
    </recommendedName>
</protein>
<comment type="similarity">
    <text evidence="11">Belongs to the creA/MIG C2H2-type zinc-finger protein family.</text>
</comment>
<feature type="region of interest" description="Disordered" evidence="13">
    <location>
        <begin position="208"/>
        <end position="276"/>
    </location>
</feature>
<keyword evidence="10" id="KW-0539">Nucleus</keyword>
<evidence type="ECO:0000313" key="16">
    <source>
        <dbReference type="Proteomes" id="UP000738325"/>
    </source>
</evidence>
<dbReference type="SUPFAM" id="SSF57667">
    <property type="entry name" value="beta-beta-alpha zinc fingers"/>
    <property type="match status" value="2"/>
</dbReference>
<evidence type="ECO:0000256" key="4">
    <source>
        <dbReference type="ARBA" id="ARBA00022737"/>
    </source>
</evidence>
<keyword evidence="5 12" id="KW-0863">Zinc-finger</keyword>
<dbReference type="PANTHER" id="PTHR47428:SF1">
    <property type="entry name" value="REGULATORY PROTEIN MIG1-RELATED"/>
    <property type="match status" value="1"/>
</dbReference>
<evidence type="ECO:0000256" key="2">
    <source>
        <dbReference type="ARBA" id="ARBA00022491"/>
    </source>
</evidence>
<feature type="compositionally biased region" description="Low complexity" evidence="13">
    <location>
        <begin position="208"/>
        <end position="218"/>
    </location>
</feature>
<evidence type="ECO:0000256" key="3">
    <source>
        <dbReference type="ARBA" id="ARBA00022723"/>
    </source>
</evidence>
<dbReference type="EMBL" id="JAAAIP010000056">
    <property type="protein sequence ID" value="KAG0327432.1"/>
    <property type="molecule type" value="Genomic_DNA"/>
</dbReference>
<feature type="domain" description="C2H2-type" evidence="14">
    <location>
        <begin position="93"/>
        <end position="122"/>
    </location>
</feature>
<keyword evidence="4" id="KW-0677">Repeat</keyword>
<evidence type="ECO:0000313" key="15">
    <source>
        <dbReference type="EMBL" id="KAG0327432.1"/>
    </source>
</evidence>
<feature type="region of interest" description="Disordered" evidence="13">
    <location>
        <begin position="302"/>
        <end position="344"/>
    </location>
</feature>
<gene>
    <name evidence="15" type="ORF">BGZ99_007652</name>
</gene>
<accession>A0A9P6UZ94</accession>
<keyword evidence="8" id="KW-0238">DNA-binding</keyword>
<dbReference type="Gene3D" id="3.40.50.10090">
    <property type="match status" value="2"/>
</dbReference>
<evidence type="ECO:0000256" key="8">
    <source>
        <dbReference type="ARBA" id="ARBA00023125"/>
    </source>
</evidence>
<proteinExistence type="inferred from homology"/>
<name>A0A9P6UZ94_9FUNG</name>
<dbReference type="GO" id="GO:0000433">
    <property type="term" value="P:carbon catabolite repression of transcription from RNA polymerase II promoter by glucose"/>
    <property type="evidence" value="ECO:0007669"/>
    <property type="project" value="TreeGrafter"/>
</dbReference>
<dbReference type="PANTHER" id="PTHR47428">
    <property type="entry name" value="REGULATORY PROTEIN MIG1-RELATED"/>
    <property type="match status" value="1"/>
</dbReference>
<evidence type="ECO:0000256" key="10">
    <source>
        <dbReference type="ARBA" id="ARBA00023242"/>
    </source>
</evidence>
<feature type="region of interest" description="Disordered" evidence="13">
    <location>
        <begin position="391"/>
        <end position="500"/>
    </location>
</feature>
<feature type="region of interest" description="Disordered" evidence="13">
    <location>
        <begin position="135"/>
        <end position="171"/>
    </location>
</feature>
<dbReference type="GO" id="GO:0004852">
    <property type="term" value="F:uroporphyrinogen-III synthase activity"/>
    <property type="evidence" value="ECO:0007669"/>
    <property type="project" value="InterPro"/>
</dbReference>
<evidence type="ECO:0000256" key="5">
    <source>
        <dbReference type="ARBA" id="ARBA00022771"/>
    </source>
</evidence>
<feature type="compositionally biased region" description="Polar residues" evidence="13">
    <location>
        <begin position="228"/>
        <end position="253"/>
    </location>
</feature>
<feature type="compositionally biased region" description="Low complexity" evidence="13">
    <location>
        <begin position="14"/>
        <end position="30"/>
    </location>
</feature>
<dbReference type="GO" id="GO:0008270">
    <property type="term" value="F:zinc ion binding"/>
    <property type="evidence" value="ECO:0007669"/>
    <property type="project" value="UniProtKB-KW"/>
</dbReference>
<dbReference type="AlphaFoldDB" id="A0A9P6UZ94"/>
<dbReference type="GO" id="GO:0000981">
    <property type="term" value="F:DNA-binding transcription factor activity, RNA polymerase II-specific"/>
    <property type="evidence" value="ECO:0007669"/>
    <property type="project" value="UniProtKB-ARBA"/>
</dbReference>
<dbReference type="InterPro" id="IPR036236">
    <property type="entry name" value="Znf_C2H2_sf"/>
</dbReference>
<dbReference type="GO" id="GO:0005634">
    <property type="term" value="C:nucleus"/>
    <property type="evidence" value="ECO:0007669"/>
    <property type="project" value="UniProtKB-SubCell"/>
</dbReference>
<comment type="caution">
    <text evidence="15">The sequence shown here is derived from an EMBL/GenBank/DDBJ whole genome shotgun (WGS) entry which is preliminary data.</text>
</comment>
<organism evidence="15 16">
    <name type="scientific">Dissophora globulifera</name>
    <dbReference type="NCBI Taxonomy" id="979702"/>
    <lineage>
        <taxon>Eukaryota</taxon>
        <taxon>Fungi</taxon>
        <taxon>Fungi incertae sedis</taxon>
        <taxon>Mucoromycota</taxon>
        <taxon>Mortierellomycotina</taxon>
        <taxon>Mortierellomycetes</taxon>
        <taxon>Mortierellales</taxon>
        <taxon>Mortierellaceae</taxon>
        <taxon>Dissophora</taxon>
    </lineage>
</organism>
<evidence type="ECO:0000256" key="12">
    <source>
        <dbReference type="PROSITE-ProRule" id="PRU00042"/>
    </source>
</evidence>
<feature type="compositionally biased region" description="Polar residues" evidence="13">
    <location>
        <begin position="427"/>
        <end position="436"/>
    </location>
</feature>
<keyword evidence="7" id="KW-0805">Transcription regulation</keyword>
<sequence>MHPATASAMPLAFTTTTPASGTSSPISTPVELPPYTLPRPPTPPANGEPPKPFQCHQSDAPERPYQCPICPKSFYRLEHSNRHIRTHTGEKAHACKFPGCTKRFSRSDELTRHSRIHNGPKGLRAIAQAQAQALAQAQVQTGSGPDVDAATPAPSTPSSPPSQQSAGSSFTTEASIATLTAAPTPQTSHNSTQESLNLAETLVTATASSASQDSSIPSLTAREASVNPAGTSPSQSVDTSSKGESQTPANQAYPQDANESAPAKPDNRSLSSPVGRSPHTCFEFERNGRNLFDANRVLISPFILTTPPDPGSQVEDPSDKQDDNDDPSADGEPKPKKSYPCPWPNCHKTFTRSAHLSRHVRSHGGDRPYGCPVDGCGKHFSRSDVLKEHIRIHDINKVRKRKAKPLDQQTKGHKKTKKPSDGMDGSRSPSVQSTTESQSMPPLDPPMLPQDARIMQPPFEPHYSGPYPHSRPYPSVHPSQLRNPTFYPRRSQHHPRSSRPYPMNYPYEHQYSMASQPSFYVPLHEMGDEDLDMSMDFDMDLGIDPYGRAVWPIDSPSFSPPLNAYMASGRPRMVSMASISSDFSNMDAMDADPFDDPYQFDETGMMMPMSDHHFYPHYMPPSQHPYLSRAPGTQSFASPLHRQSLNSAQREREISMAAQSNYSLSPILAEAAAPTLTALAPTSGSLATRNITNTAATTTTTAATAAATTASTGSAIEDAAESLRIDMTGGDIPLPIGSLDELDAFEADLLFAQKDWGSIPDEYQEPPFGFFPGESPRLALSYIPPPPLPVPPPRRLLNFPEISNKSVVTTLSIRMHMEFERRLVLLLKEAPGTDEGPETLKQQQQHLEDDPYRQALNSLAKNKNVTLTVDCMAPMAIVYPESTLLSQAVTAGYPSTPYDSQRVSQSNDLNLLSSEIVTDSIWAFAVTSQNAVYAFEEAMRQQPDPAVRAAWLEIPIFCLTGKTLATVQRAGFKTINPSNLSSIQDHNKSLNVVDPLTTSSLTSPAPSSSLSFDNAAQLSDFLVSFERPFTSSSTAPVPKLWFLTGATRLKTLADKLTAHQQPFREVVVYGTGPRPDFEVQFWDWLNNKVGGPDAAGTGPGAMGDDFELRRKLVIWLVGFSPRGVDITASTLSRWLQEGPSPQEQQSQEQEGYKRAEVEFRWAAIGPTTSKRIQEHIEANLQQHVAPDLTVSRTVAVAKAPNPDGIAEAVLA</sequence>
<reference evidence="15" key="1">
    <citation type="journal article" date="2020" name="Fungal Divers.">
        <title>Resolving the Mortierellaceae phylogeny through synthesis of multi-gene phylogenetics and phylogenomics.</title>
        <authorList>
            <person name="Vandepol N."/>
            <person name="Liber J."/>
            <person name="Desiro A."/>
            <person name="Na H."/>
            <person name="Kennedy M."/>
            <person name="Barry K."/>
            <person name="Grigoriev I.V."/>
            <person name="Miller A.N."/>
            <person name="O'Donnell K."/>
            <person name="Stajich J.E."/>
            <person name="Bonito G."/>
        </authorList>
    </citation>
    <scope>NUCLEOTIDE SEQUENCE</scope>
    <source>
        <strain evidence="15">REB-010B</strain>
    </source>
</reference>
<keyword evidence="16" id="KW-1185">Reference proteome</keyword>
<dbReference type="PROSITE" id="PS00028">
    <property type="entry name" value="ZINC_FINGER_C2H2_1"/>
    <property type="match status" value="4"/>
</dbReference>
<keyword evidence="3" id="KW-0479">Metal-binding</keyword>
<feature type="domain" description="C2H2-type" evidence="14">
    <location>
        <begin position="339"/>
        <end position="368"/>
    </location>
</feature>
<feature type="domain" description="C2H2-type" evidence="14">
    <location>
        <begin position="65"/>
        <end position="92"/>
    </location>
</feature>
<dbReference type="FunFam" id="3.30.160.60:FF:000072">
    <property type="entry name" value="zinc finger protein 143 isoform X1"/>
    <property type="match status" value="3"/>
</dbReference>
<evidence type="ECO:0000256" key="1">
    <source>
        <dbReference type="ARBA" id="ARBA00004123"/>
    </source>
</evidence>
<dbReference type="FunFam" id="3.30.160.60:FF:000152">
    <property type="entry name" value="DNA-binding protein creA"/>
    <property type="match status" value="1"/>
</dbReference>
<dbReference type="PROSITE" id="PS50157">
    <property type="entry name" value="ZINC_FINGER_C2H2_2"/>
    <property type="match status" value="4"/>
</dbReference>
<keyword evidence="2" id="KW-0678">Repressor</keyword>
<dbReference type="SMART" id="SM00355">
    <property type="entry name" value="ZnF_C2H2"/>
    <property type="match status" value="4"/>
</dbReference>
<feature type="domain" description="C2H2-type" evidence="14">
    <location>
        <begin position="369"/>
        <end position="398"/>
    </location>
</feature>
<dbReference type="Pfam" id="PF00096">
    <property type="entry name" value="zf-C2H2"/>
    <property type="match status" value="4"/>
</dbReference>
<evidence type="ECO:0000256" key="11">
    <source>
        <dbReference type="ARBA" id="ARBA00038023"/>
    </source>
</evidence>
<keyword evidence="6" id="KW-0862">Zinc</keyword>
<keyword evidence="9" id="KW-0804">Transcription</keyword>
<dbReference type="GO" id="GO:0033014">
    <property type="term" value="P:tetrapyrrole biosynthetic process"/>
    <property type="evidence" value="ECO:0007669"/>
    <property type="project" value="InterPro"/>
</dbReference>